<evidence type="ECO:0000259" key="11">
    <source>
        <dbReference type="PROSITE" id="PS50937"/>
    </source>
</evidence>
<dbReference type="SUPFAM" id="SSF51604">
    <property type="entry name" value="Enolase C-terminal domain-like"/>
    <property type="match status" value="1"/>
</dbReference>
<dbReference type="InterPro" id="IPR020810">
    <property type="entry name" value="Enolase_C"/>
</dbReference>
<dbReference type="GO" id="GO:0000015">
    <property type="term" value="C:phosphopyruvate hydratase complex"/>
    <property type="evidence" value="ECO:0007669"/>
    <property type="project" value="InterPro"/>
</dbReference>
<keyword evidence="6 10" id="KW-0479">Metal-binding</keyword>
<dbReference type="CDD" id="cd03017">
    <property type="entry name" value="PRX_BCP"/>
    <property type="match status" value="1"/>
</dbReference>
<dbReference type="GO" id="GO:0006355">
    <property type="term" value="P:regulation of DNA-templated transcription"/>
    <property type="evidence" value="ECO:0007669"/>
    <property type="project" value="InterPro"/>
</dbReference>
<feature type="binding site" evidence="10">
    <location>
        <position position="669"/>
    </location>
    <ligand>
        <name>(2R)-2-phosphoglycerate</name>
        <dbReference type="ChEBI" id="CHEBI:58289"/>
    </ligand>
</feature>
<dbReference type="SFLD" id="SFLDS00001">
    <property type="entry name" value="Enolase"/>
    <property type="match status" value="1"/>
</dbReference>
<dbReference type="InterPro" id="IPR013740">
    <property type="entry name" value="Redoxin"/>
</dbReference>
<evidence type="ECO:0000256" key="10">
    <source>
        <dbReference type="HAMAP-Rule" id="MF_00318"/>
    </source>
</evidence>
<dbReference type="EC" id="4.2.1.11" evidence="3 10"/>
<dbReference type="InterPro" id="IPR036249">
    <property type="entry name" value="Thioredoxin-like_sf"/>
</dbReference>
<accession>A0A8J3P007</accession>
<feature type="binding site" evidence="10">
    <location>
        <position position="466"/>
    </location>
    <ligand>
        <name>(2R)-2-phosphoglycerate</name>
        <dbReference type="ChEBI" id="CHEBI:58289"/>
    </ligand>
</feature>
<comment type="catalytic activity">
    <reaction evidence="10">
        <text>(2R)-2-phosphoglycerate = phosphoenolpyruvate + H2O</text>
        <dbReference type="Rhea" id="RHEA:10164"/>
        <dbReference type="ChEBI" id="CHEBI:15377"/>
        <dbReference type="ChEBI" id="CHEBI:58289"/>
        <dbReference type="ChEBI" id="CHEBI:58702"/>
        <dbReference type="EC" id="4.2.1.11"/>
    </reaction>
</comment>
<dbReference type="SFLD" id="SFLDG00178">
    <property type="entry name" value="enolase"/>
    <property type="match status" value="1"/>
</dbReference>
<dbReference type="HAMAP" id="MF_00318">
    <property type="entry name" value="Enolase"/>
    <property type="match status" value="1"/>
</dbReference>
<feature type="binding site" evidence="10">
    <location>
        <position position="670"/>
    </location>
    <ligand>
        <name>(2R)-2-phosphoglycerate</name>
        <dbReference type="ChEBI" id="CHEBI:58289"/>
    </ligand>
</feature>
<dbReference type="GO" id="GO:0005576">
    <property type="term" value="C:extracellular region"/>
    <property type="evidence" value="ECO:0007669"/>
    <property type="project" value="UniProtKB-SubCell"/>
</dbReference>
<comment type="function">
    <text evidence="10">Catalyzes the reversible conversion of 2-phosphoglycerate (2-PG) into phosphoenolpyruvate (PEP). It is essential for the degradation of carbohydrates via glycolysis.</text>
</comment>
<feature type="binding site" evidence="10">
    <location>
        <position position="640"/>
    </location>
    <ligand>
        <name>(2R)-2-phosphoglycerate</name>
        <dbReference type="ChEBI" id="CHEBI:58289"/>
    </ligand>
</feature>
<dbReference type="InterPro" id="IPR000551">
    <property type="entry name" value="MerR-type_HTH_dom"/>
</dbReference>
<dbReference type="CDD" id="cd03313">
    <property type="entry name" value="enolase"/>
    <property type="match status" value="1"/>
</dbReference>
<proteinExistence type="inferred from homology"/>
<feature type="binding site" evidence="10">
    <location>
        <position position="691"/>
    </location>
    <ligand>
        <name>(2R)-2-phosphoglycerate</name>
        <dbReference type="ChEBI" id="CHEBI:58289"/>
    </ligand>
</feature>
<feature type="binding site" evidence="10">
    <location>
        <position position="615"/>
    </location>
    <ligand>
        <name>Mg(2+)</name>
        <dbReference type="ChEBI" id="CHEBI:18420"/>
    </ligand>
</feature>
<dbReference type="NCBIfam" id="TIGR01060">
    <property type="entry name" value="eno"/>
    <property type="match status" value="1"/>
</dbReference>
<keyword evidence="5 10" id="KW-0964">Secreted</keyword>
<dbReference type="InterPro" id="IPR020811">
    <property type="entry name" value="Enolase_N"/>
</dbReference>
<dbReference type="GO" id="GO:0006096">
    <property type="term" value="P:glycolytic process"/>
    <property type="evidence" value="ECO:0007669"/>
    <property type="project" value="UniProtKB-UniRule"/>
</dbReference>
<dbReference type="PRINTS" id="PR00148">
    <property type="entry name" value="ENOLASE"/>
</dbReference>
<dbReference type="InterPro" id="IPR000941">
    <property type="entry name" value="Enolase"/>
</dbReference>
<name>A0A8J3P007_9ACTN</name>
<dbReference type="SMART" id="SM00422">
    <property type="entry name" value="HTH_MERR"/>
    <property type="match status" value="1"/>
</dbReference>
<evidence type="ECO:0000256" key="8">
    <source>
        <dbReference type="ARBA" id="ARBA00023152"/>
    </source>
</evidence>
<dbReference type="GO" id="GO:0003677">
    <property type="term" value="F:DNA binding"/>
    <property type="evidence" value="ECO:0007669"/>
    <property type="project" value="InterPro"/>
</dbReference>
<evidence type="ECO:0000256" key="4">
    <source>
        <dbReference type="ARBA" id="ARBA00017068"/>
    </source>
</evidence>
<dbReference type="SMART" id="SM01192">
    <property type="entry name" value="Enolase_C"/>
    <property type="match status" value="1"/>
</dbReference>
<evidence type="ECO:0000313" key="12">
    <source>
        <dbReference type="EMBL" id="GIF98847.1"/>
    </source>
</evidence>
<dbReference type="EMBL" id="BONH01000017">
    <property type="protein sequence ID" value="GIF98847.1"/>
    <property type="molecule type" value="Genomic_DNA"/>
</dbReference>
<dbReference type="Gene3D" id="3.30.390.10">
    <property type="entry name" value="Enolase-like, N-terminal domain"/>
    <property type="match status" value="1"/>
</dbReference>
<dbReference type="SFLD" id="SFLDF00002">
    <property type="entry name" value="enolase"/>
    <property type="match status" value="1"/>
</dbReference>
<evidence type="ECO:0000256" key="1">
    <source>
        <dbReference type="ARBA" id="ARBA00005031"/>
    </source>
</evidence>
<dbReference type="Pfam" id="PF08534">
    <property type="entry name" value="Redoxin"/>
    <property type="match status" value="1"/>
</dbReference>
<feature type="active site" description="Proton acceptor" evidence="10">
    <location>
        <position position="640"/>
    </location>
</feature>
<dbReference type="UniPathway" id="UPA00109">
    <property type="reaction ID" value="UER00187"/>
</dbReference>
<comment type="similarity">
    <text evidence="2 10">Belongs to the enolase family.</text>
</comment>
<gene>
    <name evidence="10" type="primary">eno</name>
    <name evidence="12" type="ORF">Cci01nite_39410</name>
</gene>
<comment type="pathway">
    <text evidence="1 10">Carbohydrate degradation; glycolysis; pyruvate from D-glyceraldehyde 3-phosphate: step 4/5.</text>
</comment>
<dbReference type="PANTHER" id="PTHR11902">
    <property type="entry name" value="ENOLASE"/>
    <property type="match status" value="1"/>
</dbReference>
<keyword evidence="9 10" id="KW-0456">Lyase</keyword>
<sequence length="731" mass="77465">MRVGELAHRTGTTVRALRYYEAAGLVVPRRLGNGYREYAPVAVRLVEQIRTLTALGFSVEETRPFVEAMADGDGPEVYPAALGVYRQAIAGLEQRIERLVGQRDTLLALVDANAGPVAGPVDGRVSGGGDPAGLVGALMPGLTFRATDGTAVGPAAFDGCRTVVFVYPMTSRPGVAMPDGWDDVAGARGCTVQACGFRDLHAELLAAGCDQVYGLSAQTTGYQRELAHRLRLPYPLLADPRLSLATALRLPTFPAGGSDYYRRLTLIVNDGVVEHVFHPVTEPALHAEQVLRWLADHPNRRSQMTAIDTVHAREILDSRGNPTVEVDVLLDDGSLGRAAVPSGASTGTAEAVELRDGDTRRYHGKGVRRAVEAVLGEIADAVAGLDGADQAAVDRVLIELDGTANKSRLGANATLGVSLAVVKAAAVAAGQPLYRYLGGPDAVTLPLPLMNIVNGGAHADNPLDFQEFMIAPVGATSFAEAVRMGSEVFHTLRAALQAAGQHTAVGDEGGFAPMVHHADEALAFISTAISDSGYTPGVDIAIALDPAASEFYRDGAYHYDGEQRVRTVAEHVDYLVELADRYPIVSIEDGVAQDDFEGWKALTDRLGGRVQLVGDDVFCTNVDLLRDGIARGIANSILVKVNQVGTLTEMLTTMQAARKAGYSAVMSHRSGETEDTTIADLAVATGCGQIKTGSLSRSDRTAKYNQLLRIEEELGERAAYAGRAALTGQPR</sequence>
<feature type="binding site" evidence="10">
    <location>
        <position position="588"/>
    </location>
    <ligand>
        <name>Mg(2+)</name>
        <dbReference type="ChEBI" id="CHEBI:18420"/>
    </ligand>
</feature>
<dbReference type="GO" id="GO:0016491">
    <property type="term" value="F:oxidoreductase activity"/>
    <property type="evidence" value="ECO:0007669"/>
    <property type="project" value="InterPro"/>
</dbReference>
<comment type="cofactor">
    <cofactor evidence="10">
        <name>Mg(2+)</name>
        <dbReference type="ChEBI" id="CHEBI:18420"/>
    </cofactor>
    <text evidence="10">Binds a second Mg(2+) ion via substrate during catalysis.</text>
</comment>
<dbReference type="PROSITE" id="PS50937">
    <property type="entry name" value="HTH_MERR_2"/>
    <property type="match status" value="1"/>
</dbReference>
<keyword evidence="7 10" id="KW-0460">Magnesium</keyword>
<dbReference type="InterPro" id="IPR029017">
    <property type="entry name" value="Enolase-like_N"/>
</dbReference>
<feature type="domain" description="HTH merR-type" evidence="11">
    <location>
        <begin position="1"/>
        <end position="68"/>
    </location>
</feature>
<dbReference type="Proteomes" id="UP000659904">
    <property type="component" value="Unassembled WGS sequence"/>
</dbReference>
<evidence type="ECO:0000256" key="3">
    <source>
        <dbReference type="ARBA" id="ARBA00012058"/>
    </source>
</evidence>
<dbReference type="AlphaFoldDB" id="A0A8J3P007"/>
<evidence type="ECO:0000256" key="9">
    <source>
        <dbReference type="ARBA" id="ARBA00023239"/>
    </source>
</evidence>
<dbReference type="GO" id="GO:0009986">
    <property type="term" value="C:cell surface"/>
    <property type="evidence" value="ECO:0007669"/>
    <property type="project" value="UniProtKB-SubCell"/>
</dbReference>
<dbReference type="GO" id="GO:0000287">
    <property type="term" value="F:magnesium ion binding"/>
    <property type="evidence" value="ECO:0007669"/>
    <property type="project" value="UniProtKB-UniRule"/>
</dbReference>
<evidence type="ECO:0000256" key="5">
    <source>
        <dbReference type="ARBA" id="ARBA00022525"/>
    </source>
</evidence>
<keyword evidence="10" id="KW-0963">Cytoplasm</keyword>
<dbReference type="SMART" id="SM01193">
    <property type="entry name" value="Enolase_N"/>
    <property type="match status" value="1"/>
</dbReference>
<dbReference type="Gene3D" id="3.40.30.10">
    <property type="entry name" value="Glutaredoxin"/>
    <property type="match status" value="1"/>
</dbReference>
<evidence type="ECO:0000256" key="7">
    <source>
        <dbReference type="ARBA" id="ARBA00022842"/>
    </source>
</evidence>
<dbReference type="InterPro" id="IPR009061">
    <property type="entry name" value="DNA-bd_dom_put_sf"/>
</dbReference>
<feature type="active site" description="Proton donor" evidence="10">
    <location>
        <position position="508"/>
    </location>
</feature>
<dbReference type="InterPro" id="IPR036849">
    <property type="entry name" value="Enolase-like_C_sf"/>
</dbReference>
<dbReference type="FunFam" id="3.30.390.10:FF:000001">
    <property type="entry name" value="Enolase"/>
    <property type="match status" value="1"/>
</dbReference>
<comment type="subcellular location">
    <subcellularLocation>
        <location evidence="10">Cytoplasm</location>
    </subcellularLocation>
    <subcellularLocation>
        <location evidence="10">Secreted</location>
    </subcellularLocation>
    <subcellularLocation>
        <location evidence="10">Cell surface</location>
    </subcellularLocation>
    <text evidence="10">Fractions of enolase are present in both the cytoplasm and on the cell surface.</text>
</comment>
<evidence type="ECO:0000313" key="13">
    <source>
        <dbReference type="Proteomes" id="UP000659904"/>
    </source>
</evidence>
<evidence type="ECO:0000256" key="6">
    <source>
        <dbReference type="ARBA" id="ARBA00022723"/>
    </source>
</evidence>
<dbReference type="SUPFAM" id="SSF54826">
    <property type="entry name" value="Enolase N-terminal domain-like"/>
    <property type="match status" value="1"/>
</dbReference>
<dbReference type="Pfam" id="PF13411">
    <property type="entry name" value="MerR_1"/>
    <property type="match status" value="1"/>
</dbReference>
<evidence type="ECO:0000256" key="2">
    <source>
        <dbReference type="ARBA" id="ARBA00009604"/>
    </source>
</evidence>
<dbReference type="Pfam" id="PF00113">
    <property type="entry name" value="Enolase_C"/>
    <property type="match status" value="1"/>
</dbReference>
<dbReference type="SUPFAM" id="SSF52833">
    <property type="entry name" value="Thioredoxin-like"/>
    <property type="match status" value="1"/>
</dbReference>
<dbReference type="Gene3D" id="1.10.1660.10">
    <property type="match status" value="1"/>
</dbReference>
<dbReference type="GO" id="GO:0004634">
    <property type="term" value="F:phosphopyruvate hydratase activity"/>
    <property type="evidence" value="ECO:0007669"/>
    <property type="project" value="UniProtKB-UniRule"/>
</dbReference>
<dbReference type="PANTHER" id="PTHR11902:SF1">
    <property type="entry name" value="ENOLASE"/>
    <property type="match status" value="1"/>
</dbReference>
<protein>
    <recommendedName>
        <fullName evidence="4 10">Enolase</fullName>
        <ecNumber evidence="3 10">4.2.1.11</ecNumber>
    </recommendedName>
    <alternativeName>
        <fullName evidence="10">2-phospho-D-glycerate hydro-lyase</fullName>
    </alternativeName>
    <alternativeName>
        <fullName evidence="10">2-phosphoglycerate dehydratase</fullName>
    </alternativeName>
</protein>
<dbReference type="Gene3D" id="3.20.20.120">
    <property type="entry name" value="Enolase-like C-terminal domain"/>
    <property type="match status" value="1"/>
</dbReference>
<comment type="caution">
    <text evidence="12">The sequence shown here is derived from an EMBL/GenBank/DDBJ whole genome shotgun (WGS) entry which is preliminary data.</text>
</comment>
<keyword evidence="13" id="KW-1185">Reference proteome</keyword>
<feature type="binding site" evidence="10">
    <location>
        <position position="545"/>
    </location>
    <ligand>
        <name>Mg(2+)</name>
        <dbReference type="ChEBI" id="CHEBI:18420"/>
    </ligand>
</feature>
<keyword evidence="8 10" id="KW-0324">Glycolysis</keyword>
<dbReference type="Pfam" id="PF03952">
    <property type="entry name" value="Enolase_N"/>
    <property type="match status" value="1"/>
</dbReference>
<dbReference type="SUPFAM" id="SSF46955">
    <property type="entry name" value="Putative DNA-binding domain"/>
    <property type="match status" value="1"/>
</dbReference>
<reference evidence="12 13" key="1">
    <citation type="submission" date="2021-01" db="EMBL/GenBank/DDBJ databases">
        <title>Whole genome shotgun sequence of Catellatospora citrea NBRC 14495.</title>
        <authorList>
            <person name="Komaki H."/>
            <person name="Tamura T."/>
        </authorList>
    </citation>
    <scope>NUCLEOTIDE SEQUENCE [LARGE SCALE GENOMIC DNA]</scope>
    <source>
        <strain evidence="12 13">NBRC 14495</strain>
    </source>
</reference>
<organism evidence="12 13">
    <name type="scientific">Catellatospora citrea</name>
    <dbReference type="NCBI Taxonomy" id="53366"/>
    <lineage>
        <taxon>Bacteria</taxon>
        <taxon>Bacillati</taxon>
        <taxon>Actinomycetota</taxon>
        <taxon>Actinomycetes</taxon>
        <taxon>Micromonosporales</taxon>
        <taxon>Micromonosporaceae</taxon>
        <taxon>Catellatospora</taxon>
    </lineage>
</organism>